<comment type="pathway">
    <text evidence="7 8">Steroid metabolism; ergosterol biosynthesis.</text>
</comment>
<gene>
    <name evidence="10" type="ORF">FA10DRAFT_300175</name>
</gene>
<dbReference type="UniPathway" id="UPA00768"/>
<evidence type="ECO:0000256" key="5">
    <source>
        <dbReference type="ARBA" id="ARBA00022989"/>
    </source>
</evidence>
<dbReference type="Proteomes" id="UP000245768">
    <property type="component" value="Unassembled WGS sequence"/>
</dbReference>
<dbReference type="FunCoup" id="A0A316YRX9">
    <property type="interactions" value="151"/>
</dbReference>
<dbReference type="EMBL" id="KZ819635">
    <property type="protein sequence ID" value="PWN91574.1"/>
    <property type="molecule type" value="Genomic_DNA"/>
</dbReference>
<dbReference type="AlphaFoldDB" id="A0A316YRX9"/>
<evidence type="ECO:0000256" key="7">
    <source>
        <dbReference type="ARBA" id="ARBA00029435"/>
    </source>
</evidence>
<dbReference type="Pfam" id="PF04622">
    <property type="entry name" value="ERG2_Sigma1R"/>
    <property type="match status" value="1"/>
</dbReference>
<proteinExistence type="inferred from homology"/>
<dbReference type="GO" id="GO:0005789">
    <property type="term" value="C:endoplasmic reticulum membrane"/>
    <property type="evidence" value="ECO:0007669"/>
    <property type="project" value="UniProtKB-SubCell"/>
</dbReference>
<evidence type="ECO:0000256" key="8">
    <source>
        <dbReference type="RuleBase" id="RU368083"/>
    </source>
</evidence>
<reference evidence="10 11" key="1">
    <citation type="journal article" date="2018" name="Mol. Biol. Evol.">
        <title>Broad Genomic Sampling Reveals a Smut Pathogenic Ancestry of the Fungal Clade Ustilaginomycotina.</title>
        <authorList>
            <person name="Kijpornyongpan T."/>
            <person name="Mondo S.J."/>
            <person name="Barry K."/>
            <person name="Sandor L."/>
            <person name="Lee J."/>
            <person name="Lipzen A."/>
            <person name="Pangilinan J."/>
            <person name="LaButti K."/>
            <person name="Hainaut M."/>
            <person name="Henrissat B."/>
            <person name="Grigoriev I.V."/>
            <person name="Spatafora J.W."/>
            <person name="Aime M.C."/>
        </authorList>
    </citation>
    <scope>NUCLEOTIDE SEQUENCE [LARGE SCALE GENOMIC DNA]</scope>
    <source>
        <strain evidence="10 11">MCA 4198</strain>
    </source>
</reference>
<evidence type="ECO:0000313" key="10">
    <source>
        <dbReference type="EMBL" id="PWN91574.1"/>
    </source>
</evidence>
<dbReference type="PANTHER" id="PTHR10868">
    <property type="entry name" value="SIGMA 1-TYPE OPIOID RECEPTOR-RELATED"/>
    <property type="match status" value="1"/>
</dbReference>
<organism evidence="10 11">
    <name type="scientific">Acaromyces ingoldii</name>
    <dbReference type="NCBI Taxonomy" id="215250"/>
    <lineage>
        <taxon>Eukaryota</taxon>
        <taxon>Fungi</taxon>
        <taxon>Dikarya</taxon>
        <taxon>Basidiomycota</taxon>
        <taxon>Ustilaginomycotina</taxon>
        <taxon>Exobasidiomycetes</taxon>
        <taxon>Exobasidiales</taxon>
        <taxon>Cryptobasidiaceae</taxon>
        <taxon>Acaromyces</taxon>
    </lineage>
</organism>
<comment type="subcellular location">
    <subcellularLocation>
        <location evidence="1">Endoplasmic reticulum membrane</location>
    </subcellularLocation>
</comment>
<accession>A0A316YRX9</accession>
<sequence length="262" mass="28569">MSRTPRKSTGNGSVTRSLGPVEGSKRPLSRSKAPSKGPGLLTVLSALFVVFAGIIAALDRVRANFYIFEPAKLHALTREALAQNHNSTEALLDDILARLHADDKVGRYLNTRSIKDENEWMFNNAGGAMGSMYIIHASITEYLIFFGTPIGTEGHTGRHTADDYFHILVGEQHAFSAGALEAEVYAPGSQHHLRRGHVKQYMMPDATGGGCWALELAQGWIPPMMPFGLADTLFSTLDLPTFVVTAWITAREMAGNLLIGKF</sequence>
<feature type="compositionally biased region" description="Polar residues" evidence="9">
    <location>
        <begin position="7"/>
        <end position="16"/>
    </location>
</feature>
<protein>
    <recommendedName>
        <fullName evidence="8">C-8 sterol isomerase</fullName>
        <ecNumber evidence="8">5.-.-.-</ecNumber>
    </recommendedName>
    <alternativeName>
        <fullName evidence="8">Delta-8--delta-7 sterol isomerase</fullName>
    </alternativeName>
</protein>
<keyword evidence="4" id="KW-0256">Endoplasmic reticulum</keyword>
<evidence type="ECO:0000256" key="1">
    <source>
        <dbReference type="ARBA" id="ARBA00004586"/>
    </source>
</evidence>
<keyword evidence="11" id="KW-1185">Reference proteome</keyword>
<evidence type="ECO:0000313" key="11">
    <source>
        <dbReference type="Proteomes" id="UP000245768"/>
    </source>
</evidence>
<dbReference type="GO" id="GO:0016853">
    <property type="term" value="F:isomerase activity"/>
    <property type="evidence" value="ECO:0007669"/>
    <property type="project" value="UniProtKB-KW"/>
</dbReference>
<dbReference type="GeneID" id="37046721"/>
<dbReference type="InParanoid" id="A0A316YRX9"/>
<keyword evidence="6 8" id="KW-0472">Membrane</keyword>
<dbReference type="EC" id="5.-.-.-" evidence="8"/>
<keyword evidence="10" id="KW-0413">Isomerase</keyword>
<dbReference type="OrthoDB" id="347124at2759"/>
<evidence type="ECO:0000256" key="4">
    <source>
        <dbReference type="ARBA" id="ARBA00022824"/>
    </source>
</evidence>
<evidence type="ECO:0000256" key="6">
    <source>
        <dbReference type="ARBA" id="ARBA00023136"/>
    </source>
</evidence>
<keyword evidence="5 8" id="KW-1133">Transmembrane helix</keyword>
<evidence type="ECO:0000256" key="2">
    <source>
        <dbReference type="ARBA" id="ARBA00007141"/>
    </source>
</evidence>
<comment type="function">
    <text evidence="8">Catalyzes the reaction which results in unsaturation at C-7 in the B ring of sterols.</text>
</comment>
<comment type="similarity">
    <text evidence="2 8">Belongs to the ERG2 family.</text>
</comment>
<feature type="transmembrane region" description="Helical" evidence="8">
    <location>
        <begin position="39"/>
        <end position="58"/>
    </location>
</feature>
<evidence type="ECO:0000256" key="9">
    <source>
        <dbReference type="SAM" id="MobiDB-lite"/>
    </source>
</evidence>
<keyword evidence="3 8" id="KW-0812">Transmembrane</keyword>
<feature type="region of interest" description="Disordered" evidence="9">
    <location>
        <begin position="1"/>
        <end position="35"/>
    </location>
</feature>
<dbReference type="GO" id="GO:0006696">
    <property type="term" value="P:ergosterol biosynthetic process"/>
    <property type="evidence" value="ECO:0007669"/>
    <property type="project" value="TreeGrafter"/>
</dbReference>
<evidence type="ECO:0000256" key="3">
    <source>
        <dbReference type="ARBA" id="ARBA00022692"/>
    </source>
</evidence>
<name>A0A316YRX9_9BASI</name>
<dbReference type="STRING" id="215250.A0A316YRX9"/>
<dbReference type="RefSeq" id="XP_025378772.1">
    <property type="nucleotide sequence ID" value="XM_025524805.1"/>
</dbReference>
<dbReference type="InterPro" id="IPR006716">
    <property type="entry name" value="ERG2_sigma1_rcpt-like"/>
</dbReference>
<dbReference type="PANTHER" id="PTHR10868:SF1">
    <property type="entry name" value="SIGMA NON-OPIOID INTRACELLULAR RECEPTOR 1"/>
    <property type="match status" value="1"/>
</dbReference>